<feature type="transmembrane region" description="Helical" evidence="6">
    <location>
        <begin position="223"/>
        <end position="242"/>
    </location>
</feature>
<evidence type="ECO:0000256" key="6">
    <source>
        <dbReference type="SAM" id="Phobius"/>
    </source>
</evidence>
<evidence type="ECO:0000313" key="8">
    <source>
        <dbReference type="EMBL" id="MDY7231929.1"/>
    </source>
</evidence>
<comment type="subcellular location">
    <subcellularLocation>
        <location evidence="1">Cell membrane</location>
        <topology evidence="1">Multi-pass membrane protein</topology>
    </subcellularLocation>
</comment>
<evidence type="ECO:0000256" key="4">
    <source>
        <dbReference type="ARBA" id="ARBA00022989"/>
    </source>
</evidence>
<dbReference type="RefSeq" id="WP_321550644.1">
    <property type="nucleotide sequence ID" value="NZ_JAXIVS010000017.1"/>
</dbReference>
<feature type="domain" description="EamA" evidence="7">
    <location>
        <begin position="3"/>
        <end position="123"/>
    </location>
</feature>
<keyword evidence="3 6" id="KW-0812">Transmembrane</keyword>
<dbReference type="InterPro" id="IPR037185">
    <property type="entry name" value="EmrE-like"/>
</dbReference>
<protein>
    <submittedName>
        <fullName evidence="8">DMT family transporter</fullName>
    </submittedName>
</protein>
<feature type="transmembrane region" description="Helical" evidence="6">
    <location>
        <begin position="81"/>
        <end position="99"/>
    </location>
</feature>
<feature type="transmembrane region" description="Helical" evidence="6">
    <location>
        <begin position="191"/>
        <end position="211"/>
    </location>
</feature>
<feature type="transmembrane region" description="Helical" evidence="6">
    <location>
        <begin position="254"/>
        <end position="274"/>
    </location>
</feature>
<dbReference type="SUPFAM" id="SSF103481">
    <property type="entry name" value="Multidrug resistance efflux transporter EmrE"/>
    <property type="match status" value="2"/>
</dbReference>
<dbReference type="PANTHER" id="PTHR42920:SF5">
    <property type="entry name" value="EAMA DOMAIN-CONTAINING PROTEIN"/>
    <property type="match status" value="1"/>
</dbReference>
<evidence type="ECO:0000256" key="1">
    <source>
        <dbReference type="ARBA" id="ARBA00004651"/>
    </source>
</evidence>
<feature type="transmembrane region" description="Helical" evidence="6">
    <location>
        <begin position="135"/>
        <end position="153"/>
    </location>
</feature>
<organism evidence="8 9">
    <name type="scientific">Hyalangium rubrum</name>
    <dbReference type="NCBI Taxonomy" id="3103134"/>
    <lineage>
        <taxon>Bacteria</taxon>
        <taxon>Pseudomonadati</taxon>
        <taxon>Myxococcota</taxon>
        <taxon>Myxococcia</taxon>
        <taxon>Myxococcales</taxon>
        <taxon>Cystobacterineae</taxon>
        <taxon>Archangiaceae</taxon>
        <taxon>Hyalangium</taxon>
    </lineage>
</organism>
<evidence type="ECO:0000313" key="9">
    <source>
        <dbReference type="Proteomes" id="UP001291309"/>
    </source>
</evidence>
<feature type="transmembrane region" description="Helical" evidence="6">
    <location>
        <begin position="27"/>
        <end position="43"/>
    </location>
</feature>
<feature type="transmembrane region" description="Helical" evidence="6">
    <location>
        <begin position="106"/>
        <end position="123"/>
    </location>
</feature>
<gene>
    <name evidence="8" type="ORF">SYV04_36415</name>
</gene>
<dbReference type="PANTHER" id="PTHR42920">
    <property type="entry name" value="OS03G0707200 PROTEIN-RELATED"/>
    <property type="match status" value="1"/>
</dbReference>
<dbReference type="InterPro" id="IPR000620">
    <property type="entry name" value="EamA_dom"/>
</dbReference>
<dbReference type="EMBL" id="JAXIVS010000017">
    <property type="protein sequence ID" value="MDY7231929.1"/>
    <property type="molecule type" value="Genomic_DNA"/>
</dbReference>
<comment type="caution">
    <text evidence="8">The sequence shown here is derived from an EMBL/GenBank/DDBJ whole genome shotgun (WGS) entry which is preliminary data.</text>
</comment>
<dbReference type="Pfam" id="PF00892">
    <property type="entry name" value="EamA"/>
    <property type="match status" value="2"/>
</dbReference>
<keyword evidence="4 6" id="KW-1133">Transmembrane helix</keyword>
<keyword evidence="5 6" id="KW-0472">Membrane</keyword>
<evidence type="ECO:0000256" key="2">
    <source>
        <dbReference type="ARBA" id="ARBA00022475"/>
    </source>
</evidence>
<reference evidence="8 9" key="1">
    <citation type="submission" date="2023-12" db="EMBL/GenBank/DDBJ databases">
        <title>the genome sequence of Hyalangium sp. s54d21.</title>
        <authorList>
            <person name="Zhang X."/>
        </authorList>
    </citation>
    <scope>NUCLEOTIDE SEQUENCE [LARGE SCALE GENOMIC DNA]</scope>
    <source>
        <strain evidence="9">s54d21</strain>
    </source>
</reference>
<accession>A0ABU5HGE4</accession>
<proteinExistence type="predicted"/>
<keyword evidence="9" id="KW-1185">Reference proteome</keyword>
<feature type="transmembrane region" description="Helical" evidence="6">
    <location>
        <begin position="55"/>
        <end position="75"/>
    </location>
</feature>
<dbReference type="Proteomes" id="UP001291309">
    <property type="component" value="Unassembled WGS sequence"/>
</dbReference>
<sequence length="285" mass="30390">MALTILWGVAFVVVKDALGHGDPFTFLALRFGVGAAVLSAMARRRMFEPSHLRRGTVLGVFLFAGFAFQTVGLATTTPSRSAFITGLYVLFVPLVLLVLFRRVPRVSSLLGVVLSAVGLYFLTRPEVGSTEGLSRGDGLTLAGAMAYAVHVVLTERYAPKEGVVALVAVQLWVVSLGAVLFLPFVEARVAWTPAFVGAVLFCGVMASAVAIGLQTWAQARTSAVRAVIIYSLEAVFTAVASVALGYETLGVREWVGGSLIVLSVLVSELSAAVWDWRRARQETQA</sequence>
<evidence type="ECO:0000256" key="5">
    <source>
        <dbReference type="ARBA" id="ARBA00023136"/>
    </source>
</evidence>
<keyword evidence="2" id="KW-1003">Cell membrane</keyword>
<feature type="domain" description="EamA" evidence="7">
    <location>
        <begin position="136"/>
        <end position="266"/>
    </location>
</feature>
<evidence type="ECO:0000259" key="7">
    <source>
        <dbReference type="Pfam" id="PF00892"/>
    </source>
</evidence>
<dbReference type="InterPro" id="IPR051258">
    <property type="entry name" value="Diverse_Substrate_Transporter"/>
</dbReference>
<feature type="transmembrane region" description="Helical" evidence="6">
    <location>
        <begin position="165"/>
        <end position="185"/>
    </location>
</feature>
<evidence type="ECO:0000256" key="3">
    <source>
        <dbReference type="ARBA" id="ARBA00022692"/>
    </source>
</evidence>
<name>A0ABU5HGE4_9BACT</name>